<keyword evidence="3" id="KW-0133">Cell shape</keyword>
<dbReference type="STRING" id="1122149.FD44_GL001172"/>
<reference evidence="4 5" key="1">
    <citation type="journal article" date="2019" name="Appl. Microbiol. Biotechnol.">
        <title>Uncovering carbohydrate metabolism through a genotype-phenotype association study of 56 lactic acid bacteria genomes.</title>
        <authorList>
            <person name="Buron-Moles G."/>
            <person name="Chailyan A."/>
            <person name="Dolejs I."/>
            <person name="Forster J."/>
            <person name="Miks M.H."/>
        </authorList>
    </citation>
    <scope>NUCLEOTIDE SEQUENCE [LARGE SCALE GENOMIC DNA]</scope>
    <source>
        <strain evidence="4 5">ATCC 49373</strain>
    </source>
</reference>
<dbReference type="InterPro" id="IPR009019">
    <property type="entry name" value="KH_sf_prok-type"/>
</dbReference>
<keyword evidence="2 3" id="KW-0694">RNA-binding</keyword>
<dbReference type="HAMAP" id="MF_00088">
    <property type="entry name" value="KhpA"/>
    <property type="match status" value="1"/>
</dbReference>
<dbReference type="PANTHER" id="PTHR34654:SF1">
    <property type="entry name" value="RNA-BINDING PROTEIN KHPA"/>
    <property type="match status" value="1"/>
</dbReference>
<evidence type="ECO:0000256" key="2">
    <source>
        <dbReference type="ARBA" id="ARBA00022884"/>
    </source>
</evidence>
<dbReference type="CDD" id="cd22533">
    <property type="entry name" value="KH-II_YlqC-like"/>
    <property type="match status" value="1"/>
</dbReference>
<accession>A0A4R5NDM7</accession>
<dbReference type="Proteomes" id="UP000294854">
    <property type="component" value="Unassembled WGS sequence"/>
</dbReference>
<evidence type="ECO:0000256" key="1">
    <source>
        <dbReference type="ARBA" id="ARBA00022490"/>
    </source>
</evidence>
<evidence type="ECO:0000256" key="3">
    <source>
        <dbReference type="HAMAP-Rule" id="MF_00088"/>
    </source>
</evidence>
<dbReference type="GO" id="GO:0003723">
    <property type="term" value="F:RNA binding"/>
    <property type="evidence" value="ECO:0007669"/>
    <property type="project" value="UniProtKB-UniRule"/>
</dbReference>
<dbReference type="GO" id="GO:0005737">
    <property type="term" value="C:cytoplasm"/>
    <property type="evidence" value="ECO:0007669"/>
    <property type="project" value="UniProtKB-SubCell"/>
</dbReference>
<proteinExistence type="inferred from homology"/>
<sequence>MTDFKALINTIVVPLVEHPEAIRIEENETDRFYEFQLYVDPKDVGRVIGKQGHVAQAIRTIVYSVRVQGSKRVRLIINDGTK</sequence>
<evidence type="ECO:0000313" key="5">
    <source>
        <dbReference type="Proteomes" id="UP000294854"/>
    </source>
</evidence>
<protein>
    <recommendedName>
        <fullName evidence="3">RNA-binding protein KhpA</fullName>
    </recommendedName>
    <alternativeName>
        <fullName evidence="3">KH-domain protein A</fullName>
    </alternativeName>
</protein>
<keyword evidence="5" id="KW-1185">Reference proteome</keyword>
<name>A0A4R5NDM7_9LACO</name>
<dbReference type="EMBL" id="PUFO01000103">
    <property type="protein sequence ID" value="TDG71673.1"/>
    <property type="molecule type" value="Genomic_DNA"/>
</dbReference>
<dbReference type="PANTHER" id="PTHR34654">
    <property type="entry name" value="UPF0109 PROTEIN SCO5592"/>
    <property type="match status" value="1"/>
</dbReference>
<evidence type="ECO:0000313" key="4">
    <source>
        <dbReference type="EMBL" id="TDG71673.1"/>
    </source>
</evidence>
<comment type="similarity">
    <text evidence="3">Belongs to the KhpA RNA-binding protein family.</text>
</comment>
<dbReference type="InterPro" id="IPR020627">
    <property type="entry name" value="KhpA"/>
</dbReference>
<dbReference type="RefSeq" id="WP_010619860.1">
    <property type="nucleotide sequence ID" value="NZ_CP042371.1"/>
</dbReference>
<keyword evidence="3" id="KW-0143">Chaperone</keyword>
<dbReference type="Gene3D" id="3.30.300.20">
    <property type="match status" value="1"/>
</dbReference>
<dbReference type="OrthoDB" id="9812389at2"/>
<keyword evidence="1 3" id="KW-0963">Cytoplasm</keyword>
<dbReference type="GO" id="GO:0008360">
    <property type="term" value="P:regulation of cell shape"/>
    <property type="evidence" value="ECO:0007669"/>
    <property type="project" value="UniProtKB-KW"/>
</dbReference>
<keyword evidence="3" id="KW-0961">Cell wall biogenesis/degradation</keyword>
<gene>
    <name evidence="3" type="primary">khpA</name>
    <name evidence="4" type="ORF">C5L31_000476</name>
</gene>
<dbReference type="SUPFAM" id="SSF54814">
    <property type="entry name" value="Prokaryotic type KH domain (KH-domain type II)"/>
    <property type="match status" value="1"/>
</dbReference>
<dbReference type="AlphaFoldDB" id="A0A4R5NDM7"/>
<dbReference type="Pfam" id="PF13083">
    <property type="entry name" value="KH_KhpA-B"/>
    <property type="match status" value="1"/>
</dbReference>
<comment type="caution">
    <text evidence="4">The sequence shown here is derived from an EMBL/GenBank/DDBJ whole genome shotgun (WGS) entry which is preliminary data.</text>
</comment>
<dbReference type="InterPro" id="IPR015946">
    <property type="entry name" value="KH_dom-like_a/b"/>
</dbReference>
<dbReference type="GO" id="GO:0071555">
    <property type="term" value="P:cell wall organization"/>
    <property type="evidence" value="ECO:0007669"/>
    <property type="project" value="UniProtKB-KW"/>
</dbReference>
<organism evidence="4 5">
    <name type="scientific">Secundilactobacillus malefermentans</name>
    <dbReference type="NCBI Taxonomy" id="176292"/>
    <lineage>
        <taxon>Bacteria</taxon>
        <taxon>Bacillati</taxon>
        <taxon>Bacillota</taxon>
        <taxon>Bacilli</taxon>
        <taxon>Lactobacillales</taxon>
        <taxon>Lactobacillaceae</taxon>
        <taxon>Secundilactobacillus</taxon>
    </lineage>
</organism>
<comment type="subcellular location">
    <subcellularLocation>
        <location evidence="3">Cytoplasm</location>
    </subcellularLocation>
</comment>
<dbReference type="GO" id="GO:0009252">
    <property type="term" value="P:peptidoglycan biosynthetic process"/>
    <property type="evidence" value="ECO:0007669"/>
    <property type="project" value="UniProtKB-UniRule"/>
</dbReference>
<comment type="subunit">
    <text evidence="3">Forms a complex with KhpB.</text>
</comment>
<comment type="function">
    <text evidence="3">A probable RNA chaperone. Forms a complex with KhpB which binds to cellular RNA and controls its expression. Plays a role in peptidoglycan (PG) homeostasis and cell length regulation.</text>
</comment>